<dbReference type="RefSeq" id="WP_129870994.1">
    <property type="nucleotide sequence ID" value="NZ_RYUO01000003.1"/>
</dbReference>
<dbReference type="EMBL" id="RYUT01000003">
    <property type="protein sequence ID" value="RYQ29997.1"/>
    <property type="molecule type" value="Genomic_DNA"/>
</dbReference>
<evidence type="ECO:0008006" key="3">
    <source>
        <dbReference type="Google" id="ProtNLM"/>
    </source>
</evidence>
<dbReference type="AlphaFoldDB" id="A0A4Q5AJP3"/>
<gene>
    <name evidence="1" type="ORF">PG2017B_1280</name>
</gene>
<accession>A0A4Q5AJP3</accession>
<name>A0A4Q5AJP3_9BIFI</name>
<comment type="caution">
    <text evidence="1">The sequence shown here is derived from an EMBL/GenBank/DDBJ whole genome shotgun (WGS) entry which is preliminary data.</text>
</comment>
<evidence type="ECO:0000313" key="1">
    <source>
        <dbReference type="EMBL" id="RYQ29997.1"/>
    </source>
</evidence>
<sequence>MKCAICGTEFAPNPNSKRKPKYCSPACKQRAYKLRKNIGAKPITKKTITPKQALADDFEYSGDDIPMNRHEFNRRMEREMDEPLETTLRRSKAKLQQVIDDPDTTPNCIAQLTKALIEVSEKLEAITGASDTMPDLLADDDEESEMIDDGLGAQII</sequence>
<dbReference type="Proteomes" id="UP000291920">
    <property type="component" value="Unassembled WGS sequence"/>
</dbReference>
<reference evidence="1 2" key="1">
    <citation type="submission" date="2018-12" db="EMBL/GenBank/DDBJ databases">
        <title>Unveiling genomic diversity among members of the Bifidobacterium pseudolongum species, a widely distributed gut commensal of the animal kingdom.</title>
        <authorList>
            <person name="Lugli G.A."/>
            <person name="Duranti S."/>
            <person name="Albert K."/>
            <person name="Mancabelli L."/>
            <person name="Napoli S."/>
            <person name="Viappiani A."/>
            <person name="Anzalone R."/>
            <person name="Longhi G."/>
            <person name="Milani C."/>
            <person name="Turroni F."/>
            <person name="Alessandri G."/>
            <person name="Sela D.A."/>
            <person name="Van Sinderen D."/>
            <person name="Ventura M."/>
        </authorList>
    </citation>
    <scope>NUCLEOTIDE SEQUENCE [LARGE SCALE GENOMIC DNA]</scope>
    <source>
        <strain evidence="1 2">2017B</strain>
    </source>
</reference>
<organism evidence="1 2">
    <name type="scientific">Bifidobacterium pseudolongum subsp. globosum</name>
    <dbReference type="NCBI Taxonomy" id="1690"/>
    <lineage>
        <taxon>Bacteria</taxon>
        <taxon>Bacillati</taxon>
        <taxon>Actinomycetota</taxon>
        <taxon>Actinomycetes</taxon>
        <taxon>Bifidobacteriales</taxon>
        <taxon>Bifidobacteriaceae</taxon>
        <taxon>Bifidobacterium</taxon>
    </lineage>
</organism>
<evidence type="ECO:0000313" key="2">
    <source>
        <dbReference type="Proteomes" id="UP000291920"/>
    </source>
</evidence>
<proteinExistence type="predicted"/>
<protein>
    <recommendedName>
        <fullName evidence="3">Terminase small subunit</fullName>
    </recommendedName>
</protein>